<dbReference type="GO" id="GO:0007165">
    <property type="term" value="P:signal transduction"/>
    <property type="evidence" value="ECO:0007669"/>
    <property type="project" value="InterPro"/>
</dbReference>
<sequence>MAQFTPAGTTEAKSDASGPPALVYLRVQLPNDATSVIAVGGGSTMWDIMCIIGNKKELVPGDHDGFLVLAEGKEEEINLERTISSYTGVERMILRKKPDCGVQRSRRMSAMTKETRRGSIISAPSARNTNVRPATTSFPRTLQDAGELAAKLGTRSIPEPTPIARKSGKGIKNLSMLLFKRSSADLNEPVSPSSRSASELPQVGPASDVTPWEDRLSPGDLASTLKHYSSSALDLTTPRVSITQRVSTPSRVPDAETDTLSSFDGGAETSRVQSPTDIEGNSLPPLPILIIPHSEPGARRHSDQSLGSAGAHTFTGFITPTMPGSPTSPMPRGSSISSLTGGASSSFSSLQSTESVSTEEIEAKIGESGMLAAPARPPQRMWVRLRMVPGGGGASCFSGGSGVLEREGFWNGRWIGTAAAGTRRWVRVAACGSEAAYGRARDHEPALPDF</sequence>
<name>A0A4P9W197_9FUNG</name>
<feature type="compositionally biased region" description="Polar residues" evidence="1">
    <location>
        <begin position="190"/>
        <end position="199"/>
    </location>
</feature>
<feature type="region of interest" description="Disordered" evidence="1">
    <location>
        <begin position="243"/>
        <end position="283"/>
    </location>
</feature>
<evidence type="ECO:0000313" key="4">
    <source>
        <dbReference type="Proteomes" id="UP000269721"/>
    </source>
</evidence>
<feature type="region of interest" description="Disordered" evidence="1">
    <location>
        <begin position="322"/>
        <end position="361"/>
    </location>
</feature>
<dbReference type="EMBL" id="ML000783">
    <property type="protein sequence ID" value="RKO83836.1"/>
    <property type="molecule type" value="Genomic_DNA"/>
</dbReference>
<evidence type="ECO:0000256" key="1">
    <source>
        <dbReference type="SAM" id="MobiDB-lite"/>
    </source>
</evidence>
<feature type="domain" description="RBD" evidence="2">
    <location>
        <begin position="23"/>
        <end position="97"/>
    </location>
</feature>
<feature type="compositionally biased region" description="Low complexity" evidence="1">
    <location>
        <begin position="322"/>
        <end position="358"/>
    </location>
</feature>
<dbReference type="InterPro" id="IPR003116">
    <property type="entry name" value="RBD_dom"/>
</dbReference>
<keyword evidence="4" id="KW-1185">Reference proteome</keyword>
<reference evidence="4" key="1">
    <citation type="journal article" date="2018" name="Nat. Microbiol.">
        <title>Leveraging single-cell genomics to expand the fungal tree of life.</title>
        <authorList>
            <person name="Ahrendt S.R."/>
            <person name="Quandt C.A."/>
            <person name="Ciobanu D."/>
            <person name="Clum A."/>
            <person name="Salamov A."/>
            <person name="Andreopoulos B."/>
            <person name="Cheng J.F."/>
            <person name="Woyke T."/>
            <person name="Pelin A."/>
            <person name="Henrissat B."/>
            <person name="Reynolds N.K."/>
            <person name="Benny G.L."/>
            <person name="Smith M.E."/>
            <person name="James T.Y."/>
            <person name="Grigoriev I.V."/>
        </authorList>
    </citation>
    <scope>NUCLEOTIDE SEQUENCE [LARGE SCALE GENOMIC DNA]</scope>
</reference>
<organism evidence="3 4">
    <name type="scientific">Blyttiomyces helicus</name>
    <dbReference type="NCBI Taxonomy" id="388810"/>
    <lineage>
        <taxon>Eukaryota</taxon>
        <taxon>Fungi</taxon>
        <taxon>Fungi incertae sedis</taxon>
        <taxon>Chytridiomycota</taxon>
        <taxon>Chytridiomycota incertae sedis</taxon>
        <taxon>Chytridiomycetes</taxon>
        <taxon>Chytridiomycetes incertae sedis</taxon>
        <taxon>Blyttiomyces</taxon>
    </lineage>
</organism>
<protein>
    <recommendedName>
        <fullName evidence="2">RBD domain-containing protein</fullName>
    </recommendedName>
</protein>
<proteinExistence type="predicted"/>
<dbReference type="AlphaFoldDB" id="A0A4P9W197"/>
<evidence type="ECO:0000259" key="2">
    <source>
        <dbReference type="PROSITE" id="PS50898"/>
    </source>
</evidence>
<gene>
    <name evidence="3" type="ORF">BDK51DRAFT_46051</name>
</gene>
<dbReference type="PROSITE" id="PS50898">
    <property type="entry name" value="RBD"/>
    <property type="match status" value="1"/>
</dbReference>
<dbReference type="Proteomes" id="UP000269721">
    <property type="component" value="Unassembled WGS sequence"/>
</dbReference>
<dbReference type="OrthoDB" id="546434at2759"/>
<feature type="region of interest" description="Disordered" evidence="1">
    <location>
        <begin position="185"/>
        <end position="218"/>
    </location>
</feature>
<accession>A0A4P9W197</accession>
<evidence type="ECO:0000313" key="3">
    <source>
        <dbReference type="EMBL" id="RKO83836.1"/>
    </source>
</evidence>